<feature type="binding site" evidence="4">
    <location>
        <position position="390"/>
    </location>
    <ligand>
        <name>S-adenosyl-L-methionine</name>
        <dbReference type="ChEBI" id="CHEBI:59789"/>
    </ligand>
</feature>
<evidence type="ECO:0000313" key="6">
    <source>
        <dbReference type="EMBL" id="OEU23708.1"/>
    </source>
</evidence>
<feature type="compositionally biased region" description="Basic residues" evidence="5">
    <location>
        <begin position="20"/>
        <end position="31"/>
    </location>
</feature>
<keyword evidence="1 4" id="KW-0489">Methyltransferase</keyword>
<dbReference type="PROSITE" id="PS51687">
    <property type="entry name" value="SAM_MT_RNA_M5U"/>
    <property type="match status" value="1"/>
</dbReference>
<dbReference type="InterPro" id="IPR053304">
    <property type="entry name" value="RNA_M5U_MTase"/>
</dbReference>
<dbReference type="OrthoDB" id="10250660at2759"/>
<feature type="region of interest" description="Disordered" evidence="5">
    <location>
        <begin position="1"/>
        <end position="83"/>
    </location>
</feature>
<keyword evidence="7" id="KW-1185">Reference proteome</keyword>
<gene>
    <name evidence="6" type="ORF">FRACYDRAFT_178867</name>
</gene>
<evidence type="ECO:0000256" key="3">
    <source>
        <dbReference type="ARBA" id="ARBA00022691"/>
    </source>
</evidence>
<keyword evidence="2 4" id="KW-0808">Transferase</keyword>
<evidence type="ECO:0000313" key="7">
    <source>
        <dbReference type="Proteomes" id="UP000095751"/>
    </source>
</evidence>
<dbReference type="PANTHER" id="PTHR47548">
    <property type="entry name" value="BNAA06G32370D PROTEIN"/>
    <property type="match status" value="1"/>
</dbReference>
<evidence type="ECO:0000256" key="2">
    <source>
        <dbReference type="ARBA" id="ARBA00022679"/>
    </source>
</evidence>
<dbReference type="Gene3D" id="3.40.50.150">
    <property type="entry name" value="Vaccinia Virus protein VP39"/>
    <property type="match status" value="1"/>
</dbReference>
<feature type="binding site" evidence="4">
    <location>
        <position position="475"/>
    </location>
    <ligand>
        <name>S-adenosyl-L-methionine</name>
        <dbReference type="ChEBI" id="CHEBI:59789"/>
    </ligand>
</feature>
<name>A0A1E7FZX8_9STRA</name>
<proteinExistence type="inferred from homology"/>
<dbReference type="GO" id="GO:0032259">
    <property type="term" value="P:methylation"/>
    <property type="evidence" value="ECO:0007669"/>
    <property type="project" value="UniProtKB-KW"/>
</dbReference>
<feature type="compositionally biased region" description="Low complexity" evidence="5">
    <location>
        <begin position="1"/>
        <end position="14"/>
    </location>
</feature>
<dbReference type="Gene3D" id="2.40.50.1070">
    <property type="match status" value="1"/>
</dbReference>
<feature type="binding site" evidence="4">
    <location>
        <position position="411"/>
    </location>
    <ligand>
        <name>S-adenosyl-L-methionine</name>
        <dbReference type="ChEBI" id="CHEBI:59789"/>
    </ligand>
</feature>
<evidence type="ECO:0008006" key="8">
    <source>
        <dbReference type="Google" id="ProtNLM"/>
    </source>
</evidence>
<sequence length="558" mass="63298">MSEVNNNNKNNYANTDASSKKSKQNKKRKNKSPQLQPGDPNYKTPTQLRNARKRRKTKTTKATTTSSSTNFNNVISNNNNDPSLKYLSNPKIAPTVRNAIRFFRDKSCAPMGENHDTYFPVTVGPKIGWRHIARLAIQRRKKKTIQQGGGSDSSTNTKKKPKSKTRIGLFVPGSHELLPVPDCPVHHRRINELIKVLEEECNDLNVPIFDNDDDTTDDFGLRYVAVAVERSTQKQQLVLVWKEPDEIEDKNKNKPLNTLIKRLVKLSNATAKATDRNSSPSTENHNQKLIRLHSIWVHYNNSWKHSNSIFDRTGRWETKFVHDDDDNDIDADPLRVPLYFPPQVFRQANLDGFSKIIVNIREWLNEQLLLPSSRKPTTTTTTLGHCLELYGGVGTIGLNLIDLFDSIESSDENPFNEKCFHAAANEITTIDDGSGRQQPIIKSKRDSITYITKSASDVVVDNYSSLQKARVVIVDPPRKGLDPPVIDALCRDYETSDNNEHHQQQALIYVSCGFDAFRRDYEALVEKSGKWTLDRAEGHILFPGSDAIETVAYFTRTK</sequence>
<feature type="active site" description="Nucleophile" evidence="4">
    <location>
        <position position="512"/>
    </location>
</feature>
<evidence type="ECO:0000256" key="4">
    <source>
        <dbReference type="PROSITE-ProRule" id="PRU01024"/>
    </source>
</evidence>
<dbReference type="GO" id="GO:0006396">
    <property type="term" value="P:RNA processing"/>
    <property type="evidence" value="ECO:0007669"/>
    <property type="project" value="InterPro"/>
</dbReference>
<evidence type="ECO:0000256" key="1">
    <source>
        <dbReference type="ARBA" id="ARBA00022603"/>
    </source>
</evidence>
<dbReference type="Proteomes" id="UP000095751">
    <property type="component" value="Unassembled WGS sequence"/>
</dbReference>
<feature type="binding site" evidence="4">
    <location>
        <position position="347"/>
    </location>
    <ligand>
        <name>S-adenosyl-L-methionine</name>
        <dbReference type="ChEBI" id="CHEBI:59789"/>
    </ligand>
</feature>
<dbReference type="KEGG" id="fcy:FRACYDRAFT_178867"/>
<protein>
    <recommendedName>
        <fullName evidence="8">S-adenosyl-L-methionine-dependent methyltransferase</fullName>
    </recommendedName>
</protein>
<dbReference type="PANTHER" id="PTHR47548:SF1">
    <property type="entry name" value="S-ADENOSYL-L-METHIONINE-DEPENDENT METHYLTRANSFERASES SUPERFAMILY PROTEIN"/>
    <property type="match status" value="1"/>
</dbReference>
<evidence type="ECO:0000256" key="5">
    <source>
        <dbReference type="SAM" id="MobiDB-lite"/>
    </source>
</evidence>
<feature type="compositionally biased region" description="Low complexity" evidence="5">
    <location>
        <begin position="60"/>
        <end position="80"/>
    </location>
</feature>
<dbReference type="GO" id="GO:0008173">
    <property type="term" value="F:RNA methyltransferase activity"/>
    <property type="evidence" value="ECO:0007669"/>
    <property type="project" value="InterPro"/>
</dbReference>
<organism evidence="6 7">
    <name type="scientific">Fragilariopsis cylindrus CCMP1102</name>
    <dbReference type="NCBI Taxonomy" id="635003"/>
    <lineage>
        <taxon>Eukaryota</taxon>
        <taxon>Sar</taxon>
        <taxon>Stramenopiles</taxon>
        <taxon>Ochrophyta</taxon>
        <taxon>Bacillariophyta</taxon>
        <taxon>Bacillariophyceae</taxon>
        <taxon>Bacillariophycidae</taxon>
        <taxon>Bacillariales</taxon>
        <taxon>Bacillariaceae</taxon>
        <taxon>Fragilariopsis</taxon>
    </lineage>
</organism>
<dbReference type="SUPFAM" id="SSF53335">
    <property type="entry name" value="S-adenosyl-L-methionine-dependent methyltransferases"/>
    <property type="match status" value="1"/>
</dbReference>
<comment type="similarity">
    <text evidence="4">Belongs to the class I-like SAM-binding methyltransferase superfamily. RNA M5U methyltransferase family.</text>
</comment>
<dbReference type="InterPro" id="IPR029063">
    <property type="entry name" value="SAM-dependent_MTases_sf"/>
</dbReference>
<keyword evidence="3 4" id="KW-0949">S-adenosyl-L-methionine</keyword>
<feature type="compositionally biased region" description="Basic residues" evidence="5">
    <location>
        <begin position="50"/>
        <end position="59"/>
    </location>
</feature>
<accession>A0A1E7FZX8</accession>
<reference evidence="6 7" key="1">
    <citation type="submission" date="2016-09" db="EMBL/GenBank/DDBJ databases">
        <title>Extensive genetic diversity and differential bi-allelic expression allows diatom success in the polar Southern Ocean.</title>
        <authorList>
            <consortium name="DOE Joint Genome Institute"/>
            <person name="Mock T."/>
            <person name="Otillar R.P."/>
            <person name="Strauss J."/>
            <person name="Dupont C."/>
            <person name="Frickenhaus S."/>
            <person name="Maumus F."/>
            <person name="Mcmullan M."/>
            <person name="Sanges R."/>
            <person name="Schmutz J."/>
            <person name="Toseland A."/>
            <person name="Valas R."/>
            <person name="Veluchamy A."/>
            <person name="Ward B.J."/>
            <person name="Allen A."/>
            <person name="Barry K."/>
            <person name="Falciatore A."/>
            <person name="Ferrante M."/>
            <person name="Fortunato A.E."/>
            <person name="Gloeckner G."/>
            <person name="Gruber A."/>
            <person name="Hipkin R."/>
            <person name="Janech M."/>
            <person name="Kroth P."/>
            <person name="Leese F."/>
            <person name="Lindquist E."/>
            <person name="Lyon B.R."/>
            <person name="Martin J."/>
            <person name="Mayer C."/>
            <person name="Parker M."/>
            <person name="Quesneville H."/>
            <person name="Raymond J."/>
            <person name="Uhlig C."/>
            <person name="Valentin K.U."/>
            <person name="Worden A.Z."/>
            <person name="Armbrust E.V."/>
            <person name="Bowler C."/>
            <person name="Green B."/>
            <person name="Moulton V."/>
            <person name="Van Oosterhout C."/>
            <person name="Grigoriev I."/>
        </authorList>
    </citation>
    <scope>NUCLEOTIDE SEQUENCE [LARGE SCALE GENOMIC DNA]</scope>
    <source>
        <strain evidence="6 7">CCMP1102</strain>
    </source>
</reference>
<feature type="region of interest" description="Disordered" evidence="5">
    <location>
        <begin position="139"/>
        <end position="164"/>
    </location>
</feature>
<dbReference type="InterPro" id="IPR010280">
    <property type="entry name" value="U5_MeTrfase_fam"/>
</dbReference>
<dbReference type="InParanoid" id="A0A1E7FZX8"/>
<dbReference type="AlphaFoldDB" id="A0A1E7FZX8"/>
<dbReference type="EMBL" id="KV784353">
    <property type="protein sequence ID" value="OEU23708.1"/>
    <property type="molecule type" value="Genomic_DNA"/>
</dbReference>